<dbReference type="InterPro" id="IPR004983">
    <property type="entry name" value="Mlp"/>
</dbReference>
<dbReference type="Pfam" id="PF03304">
    <property type="entry name" value="Mlp"/>
    <property type="match status" value="1"/>
</dbReference>
<gene>
    <name evidence="4" type="ORF">HMPREF9336_03339</name>
</gene>
<keyword evidence="5" id="KW-1185">Reference proteome</keyword>
<name>E5XV17_SEGRC</name>
<evidence type="ECO:0000256" key="2">
    <source>
        <dbReference type="ARBA" id="ARBA00023139"/>
    </source>
</evidence>
<evidence type="ECO:0000313" key="5">
    <source>
        <dbReference type="Proteomes" id="UP000004816"/>
    </source>
</evidence>
<dbReference type="OrthoDB" id="5069709at2"/>
<keyword evidence="2" id="KW-0564">Palmitate</keyword>
<evidence type="ECO:0000313" key="4">
    <source>
        <dbReference type="EMBL" id="EFV11853.1"/>
    </source>
</evidence>
<proteinExistence type="inferred from homology"/>
<comment type="function">
    <text evidence="3">An outer membrane protein that may participate in pathogenesis. Some human Lyme disease patients have antibodies against this protein. The Mlp proteins probably undergo intragenic recombination, generating new alleles.</text>
</comment>
<accession>E5XV17</accession>
<dbReference type="Proteomes" id="UP000004816">
    <property type="component" value="Unassembled WGS sequence"/>
</dbReference>
<evidence type="ECO:0000256" key="3">
    <source>
        <dbReference type="ARBA" id="ARBA00046007"/>
    </source>
</evidence>
<dbReference type="HOGENOM" id="CLU_1069161_0_0_11"/>
<sequence>MELEEVVDKVQKFVKTEQDMVAVINDMRGAIDSGKKLFDDLKSVDDLVSAKNRGPADFEGMLQENCKKALDWLCEHVSQVNQFKTWLVGDQEKIKASSDHWKTDLPKKLDSNIWPSDDAVKAVQDAWQGKTANAVCLVLKAEGIVIKQLDKLCEAVGKVIGFLGQLLDKLRELIYGIITKIISMIVEKLGDALLGSFAGITKAVWDLLWEGYDLVKTCLDLWNKAEDIEKQFETCCNSIKAAFQHGQILIDDIKQLTA</sequence>
<comment type="caution">
    <text evidence="4">The sequence shown here is derived from an EMBL/GenBank/DDBJ whole genome shotgun (WGS) entry which is preliminary data.</text>
</comment>
<dbReference type="EMBL" id="ACZI02000001">
    <property type="protein sequence ID" value="EFV11853.1"/>
    <property type="molecule type" value="Genomic_DNA"/>
</dbReference>
<organism evidence="4 5">
    <name type="scientific">Segniliparus rugosus (strain ATCC BAA-974 / DSM 45345 / CCUG 50838 / CIP 108380 / JCM 13579 / CDC 945)</name>
    <dbReference type="NCBI Taxonomy" id="679197"/>
    <lineage>
        <taxon>Bacteria</taxon>
        <taxon>Bacillati</taxon>
        <taxon>Actinomycetota</taxon>
        <taxon>Actinomycetes</taxon>
        <taxon>Mycobacteriales</taxon>
        <taxon>Segniliparaceae</taxon>
        <taxon>Segniliparus</taxon>
    </lineage>
</organism>
<keyword evidence="2" id="KW-0449">Lipoprotein</keyword>
<dbReference type="AlphaFoldDB" id="E5XV17"/>
<evidence type="ECO:0000256" key="1">
    <source>
        <dbReference type="ARBA" id="ARBA00008380"/>
    </source>
</evidence>
<dbReference type="RefSeq" id="WP_007472273.1">
    <property type="nucleotide sequence ID" value="NZ_KI391953.1"/>
</dbReference>
<protein>
    <submittedName>
        <fullName evidence="4">Uncharacterized protein</fullName>
    </submittedName>
</protein>
<comment type="similarity">
    <text evidence="1">Belongs to the Multicopy lipoprotein (Mlp) family.</text>
</comment>
<reference evidence="4 5" key="1">
    <citation type="journal article" date="2011" name="Stand. Genomic Sci.">
        <title>High quality draft genome sequence of Segniliparus rugosus CDC 945(T)= (ATCC BAA-974(T)).</title>
        <authorList>
            <person name="Earl A.M."/>
            <person name="Desjardins C.A."/>
            <person name="Fitzgerald M.G."/>
            <person name="Arachchi H.M."/>
            <person name="Zeng Q."/>
            <person name="Mehta T."/>
            <person name="Griggs A."/>
            <person name="Birren B.W."/>
            <person name="Toney N.C."/>
            <person name="Carr J."/>
            <person name="Posey J."/>
            <person name="Butler W.R."/>
        </authorList>
    </citation>
    <scope>NUCLEOTIDE SEQUENCE [LARGE SCALE GENOMIC DNA]</scope>
    <source>
        <strain evidence="5">ATCC BAA-974 / DSM 45345 / CCUG 50838 / CIP 108380 / JCM 13579 / CDC 945</strain>
    </source>
</reference>